<evidence type="ECO:0000313" key="4">
    <source>
        <dbReference type="EnsemblMetazoa" id="G24999.4:cds"/>
    </source>
</evidence>
<evidence type="ECO:0000313" key="5">
    <source>
        <dbReference type="Proteomes" id="UP000005408"/>
    </source>
</evidence>
<dbReference type="OMA" id="DENRCLM"/>
<feature type="compositionally biased region" description="Polar residues" evidence="2">
    <location>
        <begin position="112"/>
        <end position="126"/>
    </location>
</feature>
<sequence>MNSKSSPSPIQKVLDLAKIRQFDQVKQASAENEYAKLREATDFVNNKNNEKFLHFKRLTKDTKQTAFKSNMVESSKNLYRILQRFGGEIGQERVWSNYMLLLKCYEFRNENQTDQGARKTQNTPASNGGPGFAGRVSPLKQQHFQNTIPQDHPKPSDWKHIQESYEEKIQSYEEKIRKLNKENNVLMSETADQRNQLEEKEKRIEELTTRLSRIASQQLTQGNPNITDLSDGNRPTKLGERFSQVYDDQWSEAFEALKVKGKQEKEIVTELSDNVQSIYKFMQKSVGELMQKLASETSKVIMCPFQSTSLQPASHREVPLNGTEGIIRDLVKTQGHHALKSVQEKLGVTKRGEDKRIEKYNEILSELIWYMVIQDPPMVLKFIKNGEKMDKEGSFKPYSKTGSVAEVCVWPALLLHEGGPLIAKGFALPQ</sequence>
<dbReference type="Proteomes" id="UP000005408">
    <property type="component" value="Unassembled WGS sequence"/>
</dbReference>
<organism evidence="4 5">
    <name type="scientific">Magallana gigas</name>
    <name type="common">Pacific oyster</name>
    <name type="synonym">Crassostrea gigas</name>
    <dbReference type="NCBI Taxonomy" id="29159"/>
    <lineage>
        <taxon>Eukaryota</taxon>
        <taxon>Metazoa</taxon>
        <taxon>Spiralia</taxon>
        <taxon>Lophotrochozoa</taxon>
        <taxon>Mollusca</taxon>
        <taxon>Bivalvia</taxon>
        <taxon>Autobranchia</taxon>
        <taxon>Pteriomorphia</taxon>
        <taxon>Ostreida</taxon>
        <taxon>Ostreoidea</taxon>
        <taxon>Ostreidae</taxon>
        <taxon>Magallana</taxon>
    </lineage>
</organism>
<dbReference type="Pfam" id="PF16026">
    <property type="entry name" value="MIEAP"/>
    <property type="match status" value="1"/>
</dbReference>
<feature type="coiled-coil region" evidence="1">
    <location>
        <begin position="162"/>
        <end position="217"/>
    </location>
</feature>
<proteinExistence type="predicted"/>
<keyword evidence="5" id="KW-1185">Reference proteome</keyword>
<protein>
    <recommendedName>
        <fullName evidence="3">Mitochondria-eating protein C-terminal domain-containing protein</fullName>
    </recommendedName>
</protein>
<dbReference type="EnsemblMetazoa" id="G24999.4">
    <property type="protein sequence ID" value="G24999.4:cds"/>
    <property type="gene ID" value="G24999"/>
</dbReference>
<feature type="region of interest" description="Disordered" evidence="2">
    <location>
        <begin position="112"/>
        <end position="137"/>
    </location>
</feature>
<evidence type="ECO:0000256" key="2">
    <source>
        <dbReference type="SAM" id="MobiDB-lite"/>
    </source>
</evidence>
<reference evidence="4" key="1">
    <citation type="submission" date="2022-08" db="UniProtKB">
        <authorList>
            <consortium name="EnsemblMetazoa"/>
        </authorList>
    </citation>
    <scope>IDENTIFICATION</scope>
    <source>
        <strain evidence="4">05x7-T-G4-1.051#20</strain>
    </source>
</reference>
<keyword evidence="1" id="KW-0175">Coiled coil</keyword>
<evidence type="ECO:0000259" key="3">
    <source>
        <dbReference type="Pfam" id="PF16026"/>
    </source>
</evidence>
<dbReference type="InterPro" id="IPR031981">
    <property type="entry name" value="MIEAP_C"/>
</dbReference>
<accession>A0A8W8KU84</accession>
<feature type="domain" description="Mitochondria-eating protein C-terminal" evidence="3">
    <location>
        <begin position="234"/>
        <end position="428"/>
    </location>
</feature>
<evidence type="ECO:0000256" key="1">
    <source>
        <dbReference type="SAM" id="Coils"/>
    </source>
</evidence>
<name>A0A8W8KU84_MAGGI</name>
<dbReference type="AlphaFoldDB" id="A0A8W8KU84"/>
<dbReference type="OrthoDB" id="6076430at2759"/>